<feature type="region of interest" description="Disordered" evidence="1">
    <location>
        <begin position="65"/>
        <end position="104"/>
    </location>
</feature>
<dbReference type="RefSeq" id="YP_002154648.1">
    <property type="nucleotide sequence ID" value="NC_011183.1"/>
</dbReference>
<evidence type="ECO:0000313" key="3">
    <source>
        <dbReference type="Proteomes" id="UP000204092"/>
    </source>
</evidence>
<dbReference type="OrthoDB" id="38283at10239"/>
<evidence type="ECO:0000256" key="1">
    <source>
        <dbReference type="SAM" id="MobiDB-lite"/>
    </source>
</evidence>
<reference evidence="2 3" key="1">
    <citation type="journal article" date="2009" name="Virology">
        <title>Genomic analysis of the smallest giant virus--Feldmannia sp. virus 158.</title>
        <authorList>
            <person name="Schroeder D.C."/>
            <person name="Park Y."/>
            <person name="Yoon H.M."/>
            <person name="Lee Y.S."/>
            <person name="Kang S.W."/>
            <person name="Meints R.H."/>
            <person name="Ivey R.G."/>
            <person name="Choi T.J."/>
        </authorList>
    </citation>
    <scope>NUCLEOTIDE SEQUENCE [LARGE SCALE GENOMIC DNA]</scope>
    <source>
        <strain evidence="2">FsV-158</strain>
    </source>
</reference>
<dbReference type="GeneID" id="6804809"/>
<keyword evidence="3" id="KW-1185">Reference proteome</keyword>
<evidence type="ECO:0000313" key="2">
    <source>
        <dbReference type="EMBL" id="ACH46778.1"/>
    </source>
</evidence>
<dbReference type="KEGG" id="vg:6804809"/>
<organism evidence="2 3">
    <name type="scientific">Feldmannia species virus</name>
    <dbReference type="NCBI Taxonomy" id="39420"/>
    <lineage>
        <taxon>Viruses</taxon>
        <taxon>Varidnaviria</taxon>
        <taxon>Bamfordvirae</taxon>
        <taxon>Nucleocytoviricota</taxon>
        <taxon>Megaviricetes</taxon>
        <taxon>Algavirales</taxon>
        <taxon>Phycodnaviridae</taxon>
        <taxon>Phaeovirus</taxon>
        <taxon>Phaeovirus feldmanniae</taxon>
    </lineage>
</organism>
<dbReference type="Proteomes" id="UP000204092">
    <property type="component" value="Segment"/>
</dbReference>
<dbReference type="EMBL" id="EU916176">
    <property type="protein sequence ID" value="ACH46778.1"/>
    <property type="molecule type" value="Genomic_DNA"/>
</dbReference>
<accession>B5LWB5</accession>
<name>B5LWB5_9PHYC</name>
<sequence>MNEKKNRKRVMTPAIEGMSVKMERSCLSEIRTLCPDITHEHVLANGWTAGKFALCYITGHHKKRKRQLHGADRRGSESPSVDAPPSNRETRCPESFPETTQQCT</sequence>
<protein>
    <submittedName>
        <fullName evidence="2">Uncharacterized protein</fullName>
    </submittedName>
</protein>
<proteinExistence type="predicted"/>